<keyword evidence="2" id="KW-0732">Signal</keyword>
<protein>
    <submittedName>
        <fullName evidence="7">Sugar ABC transporter substrate-binding protein</fullName>
    </submittedName>
</protein>
<evidence type="ECO:0000256" key="6">
    <source>
        <dbReference type="SAM" id="Phobius"/>
    </source>
</evidence>
<dbReference type="InterPro" id="IPR050490">
    <property type="entry name" value="Bact_solute-bd_prot1"/>
</dbReference>
<keyword evidence="8" id="KW-1185">Reference proteome</keyword>
<keyword evidence="3 6" id="KW-0472">Membrane</keyword>
<dbReference type="RefSeq" id="WP_324715868.1">
    <property type="nucleotide sequence ID" value="NZ_CP141615.1"/>
</dbReference>
<organism evidence="7 8">
    <name type="scientific">Carboxydichorda subterranea</name>
    <dbReference type="NCBI Taxonomy" id="3109565"/>
    <lineage>
        <taxon>Bacteria</taxon>
        <taxon>Bacillati</taxon>
        <taxon>Bacillota</taxon>
        <taxon>Limnochordia</taxon>
        <taxon>Limnochordales</taxon>
        <taxon>Geochordaceae</taxon>
        <taxon>Carboxydichorda</taxon>
    </lineage>
</organism>
<dbReference type="InterPro" id="IPR006059">
    <property type="entry name" value="SBP"/>
</dbReference>
<sequence>MMQGVLPLRKAADETVRGSDLGVIVFDIHERTRIPFPCWGGLNMLRRLFGTQIVVALLLVGVLAHSVGAAPARRIVIWDKSEYIPAYNRIMNERIREWGQANGVDVVYVVIPPRELITKLMAAVESGDVPDIATVEVGMVLQLAGMGATLPTDQLMKTIEQEQNTKFVEAAYDLASVDGVPYGVPSALFPAGLYYRKDLFQAAAVAAPKTWDEFLIAAQKTTNPRTNVFGAGLPMGRSGGGDAEGFIRSVIWGNGGSIFAKDGHTVVVDSDRNVESVRWIADLWRKHKVVPPGSLAWDDNGNNNAYLSGTVAMVINSGSIWANMRDTNHPLFEKSGVVPIPAGSTGRAFNVGGGNTFVVFKKGHPDLASSLIRYLFDKDFYGSLVERMSPMWSPTLMGLESRPFFQQPDNRAWLEAGRLNVNVGYPGPATPWAGEVMSSQVMVSAIQSVILYNTPEKTALQEARKRIEEIVAKYQK</sequence>
<evidence type="ECO:0000256" key="1">
    <source>
        <dbReference type="ARBA" id="ARBA00022475"/>
    </source>
</evidence>
<name>A0ABZ1BVQ6_9FIRM</name>
<dbReference type="Pfam" id="PF01547">
    <property type="entry name" value="SBP_bac_1"/>
    <property type="match status" value="1"/>
</dbReference>
<dbReference type="CDD" id="cd13585">
    <property type="entry name" value="PBP2_TMBP_like"/>
    <property type="match status" value="1"/>
</dbReference>
<keyword evidence="6" id="KW-0812">Transmembrane</keyword>
<keyword evidence="5" id="KW-0449">Lipoprotein</keyword>
<gene>
    <name evidence="7" type="ORF">U7230_10895</name>
</gene>
<evidence type="ECO:0000313" key="8">
    <source>
        <dbReference type="Proteomes" id="UP001332192"/>
    </source>
</evidence>
<evidence type="ECO:0000256" key="2">
    <source>
        <dbReference type="ARBA" id="ARBA00022729"/>
    </source>
</evidence>
<reference evidence="7 8" key="1">
    <citation type="journal article" date="2024" name="Front. Microbiol.">
        <title>Novel thermophilic genera Geochorda gen. nov. and Carboxydochorda gen. nov. from the deep terrestrial subsurface reveal the ecophysiological diversity in the class Limnochordia.</title>
        <authorList>
            <person name="Karnachuk O.V."/>
            <person name="Lukina A.P."/>
            <person name="Avakyan M.R."/>
            <person name="Kadnikov V.V."/>
            <person name="Begmatov S."/>
            <person name="Beletsky A.V."/>
            <person name="Vlasova K.G."/>
            <person name="Novikov A.A."/>
            <person name="Shcherbakova V.A."/>
            <person name="Mardanov A.V."/>
            <person name="Ravin N.V."/>
        </authorList>
    </citation>
    <scope>NUCLEOTIDE SEQUENCE [LARGE SCALE GENOMIC DNA]</scope>
    <source>
        <strain evidence="7 8">L945</strain>
    </source>
</reference>
<evidence type="ECO:0000313" key="7">
    <source>
        <dbReference type="EMBL" id="WRP16595.1"/>
    </source>
</evidence>
<keyword evidence="1" id="KW-1003">Cell membrane</keyword>
<evidence type="ECO:0000256" key="3">
    <source>
        <dbReference type="ARBA" id="ARBA00023136"/>
    </source>
</evidence>
<proteinExistence type="predicted"/>
<dbReference type="PANTHER" id="PTHR43649:SF33">
    <property type="entry name" value="POLYGALACTURONAN_RHAMNOGALACTURONAN-BINDING PROTEIN YTCQ"/>
    <property type="match status" value="1"/>
</dbReference>
<dbReference type="Gene3D" id="3.40.190.10">
    <property type="entry name" value="Periplasmic binding protein-like II"/>
    <property type="match status" value="2"/>
</dbReference>
<dbReference type="PANTHER" id="PTHR43649">
    <property type="entry name" value="ARABINOSE-BINDING PROTEIN-RELATED"/>
    <property type="match status" value="1"/>
</dbReference>
<keyword evidence="4" id="KW-0564">Palmitate</keyword>
<dbReference type="SUPFAM" id="SSF53850">
    <property type="entry name" value="Periplasmic binding protein-like II"/>
    <property type="match status" value="1"/>
</dbReference>
<feature type="transmembrane region" description="Helical" evidence="6">
    <location>
        <begin position="49"/>
        <end position="70"/>
    </location>
</feature>
<evidence type="ECO:0000256" key="5">
    <source>
        <dbReference type="ARBA" id="ARBA00023288"/>
    </source>
</evidence>
<dbReference type="EMBL" id="CP141615">
    <property type="protein sequence ID" value="WRP16595.1"/>
    <property type="molecule type" value="Genomic_DNA"/>
</dbReference>
<keyword evidence="6" id="KW-1133">Transmembrane helix</keyword>
<dbReference type="Proteomes" id="UP001332192">
    <property type="component" value="Chromosome"/>
</dbReference>
<accession>A0ABZ1BVQ6</accession>
<evidence type="ECO:0000256" key="4">
    <source>
        <dbReference type="ARBA" id="ARBA00023139"/>
    </source>
</evidence>